<dbReference type="AlphaFoldDB" id="A0A482WWV3"/>
<protein>
    <recommendedName>
        <fullName evidence="3">Phosphoribulokinase/uridine kinase domain-containing protein</fullName>
    </recommendedName>
</protein>
<keyword evidence="2" id="KW-1185">Reference proteome</keyword>
<comment type="caution">
    <text evidence="1">The sequence shown here is derived from an EMBL/GenBank/DDBJ whole genome shotgun (WGS) entry which is preliminary data.</text>
</comment>
<dbReference type="EMBL" id="QKKF02023537">
    <property type="protein sequence ID" value="RZF37641.1"/>
    <property type="molecule type" value="Genomic_DNA"/>
</dbReference>
<evidence type="ECO:0000313" key="1">
    <source>
        <dbReference type="EMBL" id="RZF37641.1"/>
    </source>
</evidence>
<sequence>MATGDWIVVGISGVTCGGKTMLSKALHDKYAGLSRIVMQDNYFLPESSDRHVRVEGMQHFNWDCMGALDMERMRCDVADLIYEATNK</sequence>
<evidence type="ECO:0008006" key="3">
    <source>
        <dbReference type="Google" id="ProtNLM"/>
    </source>
</evidence>
<dbReference type="Gene3D" id="3.40.50.300">
    <property type="entry name" value="P-loop containing nucleotide triphosphate hydrolases"/>
    <property type="match status" value="1"/>
</dbReference>
<organism evidence="1 2">
    <name type="scientific">Laodelphax striatellus</name>
    <name type="common">Small brown planthopper</name>
    <name type="synonym">Delphax striatella</name>
    <dbReference type="NCBI Taxonomy" id="195883"/>
    <lineage>
        <taxon>Eukaryota</taxon>
        <taxon>Metazoa</taxon>
        <taxon>Ecdysozoa</taxon>
        <taxon>Arthropoda</taxon>
        <taxon>Hexapoda</taxon>
        <taxon>Insecta</taxon>
        <taxon>Pterygota</taxon>
        <taxon>Neoptera</taxon>
        <taxon>Paraneoptera</taxon>
        <taxon>Hemiptera</taxon>
        <taxon>Auchenorrhyncha</taxon>
        <taxon>Fulgoroidea</taxon>
        <taxon>Delphacidae</taxon>
        <taxon>Criomorphinae</taxon>
        <taxon>Laodelphax</taxon>
    </lineage>
</organism>
<name>A0A482WWV3_LAOST</name>
<gene>
    <name evidence="1" type="ORF">LSTR_LSTR014913</name>
</gene>
<dbReference type="STRING" id="195883.A0A482WWV3"/>
<dbReference type="SMR" id="A0A482WWV3"/>
<dbReference type="InterPro" id="IPR027417">
    <property type="entry name" value="P-loop_NTPase"/>
</dbReference>
<evidence type="ECO:0000313" key="2">
    <source>
        <dbReference type="Proteomes" id="UP000291343"/>
    </source>
</evidence>
<dbReference type="InParanoid" id="A0A482WWV3"/>
<proteinExistence type="predicted"/>
<accession>A0A482WWV3</accession>
<dbReference type="OrthoDB" id="10041966at2759"/>
<dbReference type="SUPFAM" id="SSF52540">
    <property type="entry name" value="P-loop containing nucleoside triphosphate hydrolases"/>
    <property type="match status" value="1"/>
</dbReference>
<dbReference type="Proteomes" id="UP000291343">
    <property type="component" value="Unassembled WGS sequence"/>
</dbReference>
<reference evidence="1 2" key="1">
    <citation type="journal article" date="2017" name="Gigascience">
        <title>Genome sequence of the small brown planthopper, Laodelphax striatellus.</title>
        <authorList>
            <person name="Zhu J."/>
            <person name="Jiang F."/>
            <person name="Wang X."/>
            <person name="Yang P."/>
            <person name="Bao Y."/>
            <person name="Zhao W."/>
            <person name="Wang W."/>
            <person name="Lu H."/>
            <person name="Wang Q."/>
            <person name="Cui N."/>
            <person name="Li J."/>
            <person name="Chen X."/>
            <person name="Luo L."/>
            <person name="Yu J."/>
            <person name="Kang L."/>
            <person name="Cui F."/>
        </authorList>
    </citation>
    <scope>NUCLEOTIDE SEQUENCE [LARGE SCALE GENOMIC DNA]</scope>
    <source>
        <strain evidence="1">Lst14</strain>
    </source>
</reference>